<dbReference type="EMBL" id="CAKKMG010000011">
    <property type="protein sequence ID" value="CAH0176498.1"/>
    <property type="molecule type" value="Genomic_DNA"/>
</dbReference>
<protein>
    <submittedName>
        <fullName evidence="1">Uncharacterized protein</fullName>
    </submittedName>
</protein>
<dbReference type="Proteomes" id="UP000789326">
    <property type="component" value="Unassembled WGS sequence"/>
</dbReference>
<proteinExistence type="predicted"/>
<comment type="caution">
    <text evidence="1">The sequence shown here is derived from an EMBL/GenBank/DDBJ whole genome shotgun (WGS) entry which is preliminary data.</text>
</comment>
<dbReference type="AlphaFoldDB" id="A0A9W4KS32"/>
<gene>
    <name evidence="1" type="ORF">SRABI133_01315</name>
</gene>
<reference evidence="1" key="1">
    <citation type="submission" date="2021-11" db="EMBL/GenBank/DDBJ databases">
        <authorList>
            <person name="Bulgarelli D."/>
        </authorList>
    </citation>
    <scope>NUCLEOTIDE SEQUENCE</scope>
    <source>
        <strain evidence="1">Bi133</strain>
    </source>
</reference>
<organism evidence="1 2">
    <name type="scientific">Peribacillus simplex</name>
    <dbReference type="NCBI Taxonomy" id="1478"/>
    <lineage>
        <taxon>Bacteria</taxon>
        <taxon>Bacillati</taxon>
        <taxon>Bacillota</taxon>
        <taxon>Bacilli</taxon>
        <taxon>Bacillales</taxon>
        <taxon>Bacillaceae</taxon>
        <taxon>Peribacillus</taxon>
    </lineage>
</organism>
<name>A0A9W4KS32_9BACI</name>
<accession>A0A9W4KS32</accession>
<evidence type="ECO:0000313" key="2">
    <source>
        <dbReference type="Proteomes" id="UP000789326"/>
    </source>
</evidence>
<sequence length="49" mass="5307">MKCLNVSIKGNIQIGTAYPFFCLPLQGKCMTLVAEYSGLEGGNRNSIIL</sequence>
<evidence type="ECO:0000313" key="1">
    <source>
        <dbReference type="EMBL" id="CAH0176498.1"/>
    </source>
</evidence>